<sequence>MNIYYIYHSCFVVENSEYVLIFDYYKTPRKKKPLFNIEDFVIKMDKKVVVFSSHVHADHFNPEIMKWQEKNPQISYVLSNDIELKTIPDRCHMVSEGEEITVEGLNIKIYGSTDAGVSFWIKMGDKVVFHAGDLNWWYWSDDTKEEENFMRNSFQKIIRDIKENKEKINIAFFPVDPRLEENAFLGGKYFVQELQPEIIIPMHFGKSYNVIKEFCDDLKGTGTKGVVINECLEKLEI</sequence>
<organism evidence="2 3">
    <name type="scientific">Fusobacterium ulcerans</name>
    <dbReference type="NCBI Taxonomy" id="861"/>
    <lineage>
        <taxon>Bacteria</taxon>
        <taxon>Fusobacteriati</taxon>
        <taxon>Fusobacteriota</taxon>
        <taxon>Fusobacteriia</taxon>
        <taxon>Fusobacteriales</taxon>
        <taxon>Fusobacteriaceae</taxon>
        <taxon>Fusobacterium</taxon>
    </lineage>
</organism>
<reference evidence="2 3" key="1">
    <citation type="submission" date="2018-06" db="EMBL/GenBank/DDBJ databases">
        <authorList>
            <consortium name="Pathogen Informatics"/>
            <person name="Doyle S."/>
        </authorList>
    </citation>
    <scope>NUCLEOTIDE SEQUENCE [LARGE SCALE GENOMIC DNA]</scope>
    <source>
        <strain evidence="2 3">NCTC12112</strain>
    </source>
</reference>
<evidence type="ECO:0000259" key="1">
    <source>
        <dbReference type="SMART" id="SM00849"/>
    </source>
</evidence>
<dbReference type="Pfam" id="PF13483">
    <property type="entry name" value="Lactamase_B_3"/>
    <property type="match status" value="1"/>
</dbReference>
<dbReference type="InterPro" id="IPR036866">
    <property type="entry name" value="RibonucZ/Hydroxyglut_hydro"/>
</dbReference>
<dbReference type="Proteomes" id="UP000249008">
    <property type="component" value="Chromosome 1"/>
</dbReference>
<proteinExistence type="predicted"/>
<dbReference type="SUPFAM" id="SSF56281">
    <property type="entry name" value="Metallo-hydrolase/oxidoreductase"/>
    <property type="match status" value="1"/>
</dbReference>
<dbReference type="GeneID" id="78454982"/>
<protein>
    <submittedName>
        <fullName evidence="2">Metal-dependent hydrolase</fullName>
    </submittedName>
</protein>
<dbReference type="PANTHER" id="PTHR42967:SF1">
    <property type="entry name" value="MBL FOLD METALLO-HYDROLASE"/>
    <property type="match status" value="1"/>
</dbReference>
<evidence type="ECO:0000313" key="2">
    <source>
        <dbReference type="EMBL" id="SQJ00032.1"/>
    </source>
</evidence>
<accession>A0AAX2J6X2</accession>
<dbReference type="AlphaFoldDB" id="A0AAX2J6X2"/>
<dbReference type="RefSeq" id="WP_005979296.1">
    <property type="nucleotide sequence ID" value="NZ_CABKNW010000004.1"/>
</dbReference>
<gene>
    <name evidence="2" type="ORF">NCTC12112_00387</name>
</gene>
<dbReference type="Gene3D" id="3.60.15.10">
    <property type="entry name" value="Ribonuclease Z/Hydroxyacylglutathione hydrolase-like"/>
    <property type="match status" value="1"/>
</dbReference>
<dbReference type="PANTHER" id="PTHR42967">
    <property type="entry name" value="METAL DEPENDENT HYDROLASE"/>
    <property type="match status" value="1"/>
</dbReference>
<dbReference type="InterPro" id="IPR001279">
    <property type="entry name" value="Metallo-B-lactamas"/>
</dbReference>
<dbReference type="KEGG" id="ful:C4N20_09180"/>
<feature type="domain" description="Metallo-beta-lactamase" evidence="1">
    <location>
        <begin position="7"/>
        <end position="161"/>
    </location>
</feature>
<keyword evidence="2" id="KW-0378">Hydrolase</keyword>
<dbReference type="GO" id="GO:0016787">
    <property type="term" value="F:hydrolase activity"/>
    <property type="evidence" value="ECO:0007669"/>
    <property type="project" value="UniProtKB-KW"/>
</dbReference>
<dbReference type="SMART" id="SM00849">
    <property type="entry name" value="Lactamase_B"/>
    <property type="match status" value="1"/>
</dbReference>
<evidence type="ECO:0000313" key="3">
    <source>
        <dbReference type="Proteomes" id="UP000249008"/>
    </source>
</evidence>
<name>A0AAX2J6X2_9FUSO</name>
<dbReference type="EMBL" id="LS483487">
    <property type="protein sequence ID" value="SQJ00032.1"/>
    <property type="molecule type" value="Genomic_DNA"/>
</dbReference>